<evidence type="ECO:0000259" key="1">
    <source>
        <dbReference type="Pfam" id="PF04564"/>
    </source>
</evidence>
<dbReference type="Proteomes" id="UP000013827">
    <property type="component" value="Unassembled WGS sequence"/>
</dbReference>
<dbReference type="InterPro" id="IPR013083">
    <property type="entry name" value="Znf_RING/FYVE/PHD"/>
</dbReference>
<dbReference type="InterPro" id="IPR003613">
    <property type="entry name" value="Ubox_domain"/>
</dbReference>
<dbReference type="GO" id="GO:0016567">
    <property type="term" value="P:protein ubiquitination"/>
    <property type="evidence" value="ECO:0007669"/>
    <property type="project" value="InterPro"/>
</dbReference>
<organism evidence="2 3">
    <name type="scientific">Emiliania huxleyi (strain CCMP1516)</name>
    <dbReference type="NCBI Taxonomy" id="280463"/>
    <lineage>
        <taxon>Eukaryota</taxon>
        <taxon>Haptista</taxon>
        <taxon>Haptophyta</taxon>
        <taxon>Prymnesiophyceae</taxon>
        <taxon>Isochrysidales</taxon>
        <taxon>Noelaerhabdaceae</taxon>
        <taxon>Emiliania</taxon>
    </lineage>
</organism>
<dbReference type="PaxDb" id="2903-EOD05128"/>
<dbReference type="RefSeq" id="XP_005757557.1">
    <property type="nucleotide sequence ID" value="XM_005757500.1"/>
</dbReference>
<reference evidence="2" key="2">
    <citation type="submission" date="2024-10" db="UniProtKB">
        <authorList>
            <consortium name="EnsemblProtists"/>
        </authorList>
    </citation>
    <scope>IDENTIFICATION</scope>
</reference>
<evidence type="ECO:0000313" key="2">
    <source>
        <dbReference type="EnsemblProtists" id="EOD05128"/>
    </source>
</evidence>
<dbReference type="GO" id="GO:0004842">
    <property type="term" value="F:ubiquitin-protein transferase activity"/>
    <property type="evidence" value="ECO:0007669"/>
    <property type="project" value="InterPro"/>
</dbReference>
<reference evidence="3" key="1">
    <citation type="journal article" date="2013" name="Nature">
        <title>Pan genome of the phytoplankton Emiliania underpins its global distribution.</title>
        <authorList>
            <person name="Read B.A."/>
            <person name="Kegel J."/>
            <person name="Klute M.J."/>
            <person name="Kuo A."/>
            <person name="Lefebvre S.C."/>
            <person name="Maumus F."/>
            <person name="Mayer C."/>
            <person name="Miller J."/>
            <person name="Monier A."/>
            <person name="Salamov A."/>
            <person name="Young J."/>
            <person name="Aguilar M."/>
            <person name="Claverie J.M."/>
            <person name="Frickenhaus S."/>
            <person name="Gonzalez K."/>
            <person name="Herman E.K."/>
            <person name="Lin Y.C."/>
            <person name="Napier J."/>
            <person name="Ogata H."/>
            <person name="Sarno A.F."/>
            <person name="Shmutz J."/>
            <person name="Schroeder D."/>
            <person name="de Vargas C."/>
            <person name="Verret F."/>
            <person name="von Dassow P."/>
            <person name="Valentin K."/>
            <person name="Van de Peer Y."/>
            <person name="Wheeler G."/>
            <person name="Dacks J.B."/>
            <person name="Delwiche C.F."/>
            <person name="Dyhrman S.T."/>
            <person name="Glockner G."/>
            <person name="John U."/>
            <person name="Richards T."/>
            <person name="Worden A.Z."/>
            <person name="Zhang X."/>
            <person name="Grigoriev I.V."/>
            <person name="Allen A.E."/>
            <person name="Bidle K."/>
            <person name="Borodovsky M."/>
            <person name="Bowler C."/>
            <person name="Brownlee C."/>
            <person name="Cock J.M."/>
            <person name="Elias M."/>
            <person name="Gladyshev V.N."/>
            <person name="Groth M."/>
            <person name="Guda C."/>
            <person name="Hadaegh A."/>
            <person name="Iglesias-Rodriguez M.D."/>
            <person name="Jenkins J."/>
            <person name="Jones B.M."/>
            <person name="Lawson T."/>
            <person name="Leese F."/>
            <person name="Lindquist E."/>
            <person name="Lobanov A."/>
            <person name="Lomsadze A."/>
            <person name="Malik S.B."/>
            <person name="Marsh M.E."/>
            <person name="Mackinder L."/>
            <person name="Mock T."/>
            <person name="Mueller-Roeber B."/>
            <person name="Pagarete A."/>
            <person name="Parker M."/>
            <person name="Probert I."/>
            <person name="Quesneville H."/>
            <person name="Raines C."/>
            <person name="Rensing S.A."/>
            <person name="Riano-Pachon D.M."/>
            <person name="Richier S."/>
            <person name="Rokitta S."/>
            <person name="Shiraiwa Y."/>
            <person name="Soanes D.M."/>
            <person name="van der Giezen M."/>
            <person name="Wahlund T.M."/>
            <person name="Williams B."/>
            <person name="Wilson W."/>
            <person name="Wolfe G."/>
            <person name="Wurch L.L."/>
        </authorList>
    </citation>
    <scope>NUCLEOTIDE SEQUENCE</scope>
</reference>
<dbReference type="KEGG" id="ehx:EMIHUDRAFT_220222"/>
<dbReference type="SUPFAM" id="SSF57850">
    <property type="entry name" value="RING/U-box"/>
    <property type="match status" value="1"/>
</dbReference>
<keyword evidence="3" id="KW-1185">Reference proteome</keyword>
<dbReference type="EnsemblProtists" id="EOD05128">
    <property type="protein sequence ID" value="EOD05128"/>
    <property type="gene ID" value="EMIHUDRAFT_220222"/>
</dbReference>
<evidence type="ECO:0000313" key="3">
    <source>
        <dbReference type="Proteomes" id="UP000013827"/>
    </source>
</evidence>
<sequence length="62" mass="6939">MCIRAERPWERPSLGASSIDHAQPLTLAIDDPVFIADGHTYERRAIECWLDKKMASPKTGGE</sequence>
<dbReference type="HOGENOM" id="CLU_2908794_0_0_1"/>
<accession>A0A0D3I1J3</accession>
<proteinExistence type="predicted"/>
<protein>
    <recommendedName>
        <fullName evidence="1">U-box domain-containing protein</fullName>
    </recommendedName>
</protein>
<feature type="domain" description="U-box" evidence="1">
    <location>
        <begin position="29"/>
        <end position="59"/>
    </location>
</feature>
<dbReference type="Gene3D" id="3.30.40.10">
    <property type="entry name" value="Zinc/RING finger domain, C3HC4 (zinc finger)"/>
    <property type="match status" value="1"/>
</dbReference>
<dbReference type="AlphaFoldDB" id="A0A0D3I1J3"/>
<dbReference type="GeneID" id="17251287"/>
<name>A0A0D3I1J3_EMIH1</name>
<dbReference type="Pfam" id="PF04564">
    <property type="entry name" value="U-box"/>
    <property type="match status" value="1"/>
</dbReference>